<dbReference type="EMBL" id="HBUE01057461">
    <property type="protein sequence ID" value="CAG6467033.1"/>
    <property type="molecule type" value="Transcribed_RNA"/>
</dbReference>
<protein>
    <submittedName>
        <fullName evidence="2">(northern house mosquito) hypothetical protein</fullName>
    </submittedName>
</protein>
<evidence type="ECO:0000256" key="1">
    <source>
        <dbReference type="SAM" id="MobiDB-lite"/>
    </source>
</evidence>
<evidence type="ECO:0000313" key="2">
    <source>
        <dbReference type="EMBL" id="CAG6467033.1"/>
    </source>
</evidence>
<feature type="compositionally biased region" description="Basic and acidic residues" evidence="1">
    <location>
        <begin position="118"/>
        <end position="134"/>
    </location>
</feature>
<organism evidence="2">
    <name type="scientific">Culex pipiens</name>
    <name type="common">House mosquito</name>
    <dbReference type="NCBI Taxonomy" id="7175"/>
    <lineage>
        <taxon>Eukaryota</taxon>
        <taxon>Metazoa</taxon>
        <taxon>Ecdysozoa</taxon>
        <taxon>Arthropoda</taxon>
        <taxon>Hexapoda</taxon>
        <taxon>Insecta</taxon>
        <taxon>Pterygota</taxon>
        <taxon>Neoptera</taxon>
        <taxon>Endopterygota</taxon>
        <taxon>Diptera</taxon>
        <taxon>Nematocera</taxon>
        <taxon>Culicoidea</taxon>
        <taxon>Culicidae</taxon>
        <taxon>Culicinae</taxon>
        <taxon>Culicini</taxon>
        <taxon>Culex</taxon>
        <taxon>Culex</taxon>
    </lineage>
</organism>
<dbReference type="AlphaFoldDB" id="A0A8D8B112"/>
<feature type="region of interest" description="Disordered" evidence="1">
    <location>
        <begin position="113"/>
        <end position="142"/>
    </location>
</feature>
<accession>A0A8D8B112</accession>
<proteinExistence type="predicted"/>
<sequence length="142" mass="15807">MVSGGDLDPIWDLAFGRGAESAVGFRRNGGDFIRSVHQHLWRDSNLQVWKEEVLPHLRDRTCASRTMLPALPLDLFDRVALFGARNSRIRSWTGNRCAATVFDRTVTVEAAWSGRSSGSDRDNGGCSARTDRRTRSSAWGRG</sequence>
<reference evidence="2" key="1">
    <citation type="submission" date="2021-05" db="EMBL/GenBank/DDBJ databases">
        <authorList>
            <person name="Alioto T."/>
            <person name="Alioto T."/>
            <person name="Gomez Garrido J."/>
        </authorList>
    </citation>
    <scope>NUCLEOTIDE SEQUENCE</scope>
</reference>
<name>A0A8D8B112_CULPI</name>